<dbReference type="Pfam" id="PF08032">
    <property type="entry name" value="SpoU_sub_bind"/>
    <property type="match status" value="1"/>
</dbReference>
<dbReference type="GO" id="GO:0003723">
    <property type="term" value="F:RNA binding"/>
    <property type="evidence" value="ECO:0007669"/>
    <property type="project" value="InterPro"/>
</dbReference>
<dbReference type="FunFam" id="3.40.1280.10:FF:000008">
    <property type="entry name" value="Group 3 RNA methyltransferase TrmH"/>
    <property type="match status" value="1"/>
</dbReference>
<proteinExistence type="inferred from homology"/>
<evidence type="ECO:0000256" key="3">
    <source>
        <dbReference type="ARBA" id="ARBA00022603"/>
    </source>
</evidence>
<dbReference type="SMART" id="SM00967">
    <property type="entry name" value="SpoU_sub_bind"/>
    <property type="match status" value="1"/>
</dbReference>
<evidence type="ECO:0000313" key="8">
    <source>
        <dbReference type="EMBL" id="RCS59597.1"/>
    </source>
</evidence>
<keyword evidence="3 6" id="KW-0489">Methyltransferase</keyword>
<keyword evidence="2 6" id="KW-0698">rRNA processing</keyword>
<protein>
    <recommendedName>
        <fullName evidence="6">23S rRNA (guanosine-2'-O-)-methyltransferase RlmB</fullName>
        <ecNumber evidence="6">2.1.1.185</ecNumber>
    </recommendedName>
    <alternativeName>
        <fullName evidence="6">23S rRNA (guanosine2251 2'-O)-methyltransferase</fullName>
    </alternativeName>
    <alternativeName>
        <fullName evidence="6">23S rRNA Gm2251 2'-O-methyltransferase</fullName>
    </alternativeName>
</protein>
<evidence type="ECO:0000256" key="2">
    <source>
        <dbReference type="ARBA" id="ARBA00022552"/>
    </source>
</evidence>
<dbReference type="NCBIfam" id="TIGR00186">
    <property type="entry name" value="rRNA_methyl_3"/>
    <property type="match status" value="1"/>
</dbReference>
<organism evidence="8 9">
    <name type="scientific">Parvibium lacunae</name>
    <dbReference type="NCBI Taxonomy" id="1888893"/>
    <lineage>
        <taxon>Bacteria</taxon>
        <taxon>Pseudomonadati</taxon>
        <taxon>Pseudomonadota</taxon>
        <taxon>Betaproteobacteria</taxon>
        <taxon>Burkholderiales</taxon>
        <taxon>Alcaligenaceae</taxon>
        <taxon>Parvibium</taxon>
    </lineage>
</organism>
<comment type="subcellular location">
    <subcellularLocation>
        <location evidence="6">Cytoplasm</location>
    </subcellularLocation>
</comment>
<feature type="binding site" evidence="6">
    <location>
        <position position="198"/>
    </location>
    <ligand>
        <name>S-adenosyl-L-methionine</name>
        <dbReference type="ChEBI" id="CHEBI:59789"/>
    </ligand>
</feature>
<dbReference type="PANTHER" id="PTHR46429:SF1">
    <property type="entry name" value="23S RRNA (GUANOSINE-2'-O-)-METHYLTRANSFERASE RLMB"/>
    <property type="match status" value="1"/>
</dbReference>
<dbReference type="InterPro" id="IPR029028">
    <property type="entry name" value="Alpha/beta_knot_MTases"/>
</dbReference>
<feature type="binding site" evidence="6">
    <location>
        <position position="218"/>
    </location>
    <ligand>
        <name>S-adenosyl-L-methionine</name>
        <dbReference type="ChEBI" id="CHEBI:59789"/>
    </ligand>
</feature>
<dbReference type="Pfam" id="PF00588">
    <property type="entry name" value="SpoU_methylase"/>
    <property type="match status" value="1"/>
</dbReference>
<evidence type="ECO:0000256" key="5">
    <source>
        <dbReference type="ARBA" id="ARBA00022691"/>
    </source>
</evidence>
<evidence type="ECO:0000259" key="7">
    <source>
        <dbReference type="SMART" id="SM00967"/>
    </source>
</evidence>
<evidence type="ECO:0000313" key="9">
    <source>
        <dbReference type="Proteomes" id="UP000252357"/>
    </source>
</evidence>
<dbReference type="PANTHER" id="PTHR46429">
    <property type="entry name" value="23S RRNA (GUANOSINE-2'-O-)-METHYLTRANSFERASE RLMB"/>
    <property type="match status" value="1"/>
</dbReference>
<sequence>MSKILFGFHAVTARLRQSASSIEEICYDNSRRDQRMQSFIEQAAAAKVKLVAVDSARLEQLAAGQRHQGLIARVQPLVLAQHLDDLLEDLEQQQETPFLLILDGVTDPHNLGACLRVADAAGVHAVIAPKDRAVGLNATVHKVASGAADSVPYFMVTNLARTLRTLQARGIWVIGTAGEATQTLYQTALTGPLALVLGAEGEGLRRLTRETCDALIQIPMQGTVESLNVSVASGICLFEACRQRLPIHTSKTPVSAGHG</sequence>
<dbReference type="InterPro" id="IPR024915">
    <property type="entry name" value="23S_rRNA_MeTrfase_RlmB"/>
</dbReference>
<dbReference type="EMBL" id="QPGB01000001">
    <property type="protein sequence ID" value="RCS59597.1"/>
    <property type="molecule type" value="Genomic_DNA"/>
</dbReference>
<feature type="binding site" evidence="6">
    <location>
        <position position="227"/>
    </location>
    <ligand>
        <name>S-adenosyl-L-methionine</name>
        <dbReference type="ChEBI" id="CHEBI:59789"/>
    </ligand>
</feature>
<dbReference type="OrthoDB" id="9785673at2"/>
<keyword evidence="4 6" id="KW-0808">Transferase</keyword>
<dbReference type="GO" id="GO:0070039">
    <property type="term" value="F:rRNA (guanosine-2'-O-)-methyltransferase activity"/>
    <property type="evidence" value="ECO:0007669"/>
    <property type="project" value="UniProtKB-UniRule"/>
</dbReference>
<dbReference type="EC" id="2.1.1.185" evidence="6"/>
<dbReference type="InterPro" id="IPR029064">
    <property type="entry name" value="Ribosomal_eL30-like_sf"/>
</dbReference>
<dbReference type="InterPro" id="IPR029026">
    <property type="entry name" value="tRNA_m1G_MTases_N"/>
</dbReference>
<dbReference type="InterPro" id="IPR001537">
    <property type="entry name" value="SpoU_MeTrfase"/>
</dbReference>
<name>A0A368L7K7_9BURK</name>
<gene>
    <name evidence="6" type="primary">rlmB</name>
    <name evidence="8" type="ORF">DU000_02450</name>
</gene>
<reference evidence="8 9" key="1">
    <citation type="journal article" date="2018" name="Int. J. Syst. Evol. Microbiol.">
        <title>Parvibium lacunae gen. nov., sp. nov., a new member of the family Alcaligenaceae isolated from a freshwater pond.</title>
        <authorList>
            <person name="Chen W.M."/>
            <person name="Xie P.B."/>
            <person name="Hsu M.Y."/>
            <person name="Sheu S.Y."/>
        </authorList>
    </citation>
    <scope>NUCLEOTIDE SEQUENCE [LARGE SCALE GENOMIC DNA]</scope>
    <source>
        <strain evidence="8 9">KMB9</strain>
    </source>
</reference>
<dbReference type="SUPFAM" id="SSF55315">
    <property type="entry name" value="L30e-like"/>
    <property type="match status" value="1"/>
</dbReference>
<evidence type="ECO:0000256" key="4">
    <source>
        <dbReference type="ARBA" id="ARBA00022679"/>
    </source>
</evidence>
<dbReference type="RefSeq" id="WP_114401747.1">
    <property type="nucleotide sequence ID" value="NZ_QPGB01000001.1"/>
</dbReference>
<dbReference type="Gene3D" id="3.30.1330.30">
    <property type="match status" value="1"/>
</dbReference>
<comment type="caution">
    <text evidence="8">The sequence shown here is derived from an EMBL/GenBank/DDBJ whole genome shotgun (WGS) entry which is preliminary data.</text>
</comment>
<dbReference type="GO" id="GO:0005829">
    <property type="term" value="C:cytosol"/>
    <property type="evidence" value="ECO:0007669"/>
    <property type="project" value="TreeGrafter"/>
</dbReference>
<dbReference type="CDD" id="cd18103">
    <property type="entry name" value="SpoU-like_RlmB"/>
    <property type="match status" value="1"/>
</dbReference>
<dbReference type="Proteomes" id="UP000252357">
    <property type="component" value="Unassembled WGS sequence"/>
</dbReference>
<dbReference type="Gene3D" id="3.40.1280.10">
    <property type="match status" value="1"/>
</dbReference>
<dbReference type="InterPro" id="IPR004441">
    <property type="entry name" value="rRNA_MeTrfase_TrmH"/>
</dbReference>
<dbReference type="InterPro" id="IPR013123">
    <property type="entry name" value="SpoU_subst-bd"/>
</dbReference>
<comment type="similarity">
    <text evidence="6">Belongs to the class IV-like SAM-binding methyltransferase superfamily. RNA methyltransferase TrmH family. RlmB subfamily.</text>
</comment>
<keyword evidence="9" id="KW-1185">Reference proteome</keyword>
<keyword evidence="1 6" id="KW-0963">Cytoplasm</keyword>
<comment type="function">
    <text evidence="6">Specifically methylates the ribose of guanosine 2251 in 23S rRNA.</text>
</comment>
<feature type="domain" description="RNA 2-O ribose methyltransferase substrate binding" evidence="7">
    <location>
        <begin position="4"/>
        <end position="80"/>
    </location>
</feature>
<evidence type="ECO:0000256" key="6">
    <source>
        <dbReference type="HAMAP-Rule" id="MF_01887"/>
    </source>
</evidence>
<dbReference type="AlphaFoldDB" id="A0A368L7K7"/>
<evidence type="ECO:0000256" key="1">
    <source>
        <dbReference type="ARBA" id="ARBA00022490"/>
    </source>
</evidence>
<dbReference type="SUPFAM" id="SSF75217">
    <property type="entry name" value="alpha/beta knot"/>
    <property type="match status" value="1"/>
</dbReference>
<accession>A0A368L7K7</accession>
<comment type="catalytic activity">
    <reaction evidence="6">
        <text>guanosine(2251) in 23S rRNA + S-adenosyl-L-methionine = 2'-O-methylguanosine(2251) in 23S rRNA + S-adenosyl-L-homocysteine + H(+)</text>
        <dbReference type="Rhea" id="RHEA:24140"/>
        <dbReference type="Rhea" id="RHEA-COMP:10239"/>
        <dbReference type="Rhea" id="RHEA-COMP:10241"/>
        <dbReference type="ChEBI" id="CHEBI:15378"/>
        <dbReference type="ChEBI" id="CHEBI:57856"/>
        <dbReference type="ChEBI" id="CHEBI:59789"/>
        <dbReference type="ChEBI" id="CHEBI:74269"/>
        <dbReference type="ChEBI" id="CHEBI:74445"/>
        <dbReference type="EC" id="2.1.1.185"/>
    </reaction>
</comment>
<keyword evidence="5 6" id="KW-0949">S-adenosyl-L-methionine</keyword>
<dbReference type="HAMAP" id="MF_01887">
    <property type="entry name" value="23SrRNA_methyltr_B"/>
    <property type="match status" value="1"/>
</dbReference>